<reference evidence="1" key="1">
    <citation type="submission" date="2021-05" db="EMBL/GenBank/DDBJ databases">
        <authorList>
            <person name="Pan Q."/>
            <person name="Jouanno E."/>
            <person name="Zahm M."/>
            <person name="Klopp C."/>
            <person name="Cabau C."/>
            <person name="Louis A."/>
            <person name="Berthelot C."/>
            <person name="Parey E."/>
            <person name="Roest Crollius H."/>
            <person name="Montfort J."/>
            <person name="Robinson-Rechavi M."/>
            <person name="Bouchez O."/>
            <person name="Lampietro C."/>
            <person name="Lopez Roques C."/>
            <person name="Donnadieu C."/>
            <person name="Postlethwait J."/>
            <person name="Bobe J."/>
            <person name="Dillon D."/>
            <person name="Chandos A."/>
            <person name="von Hippel F."/>
            <person name="Guiguen Y."/>
        </authorList>
    </citation>
    <scope>NUCLEOTIDE SEQUENCE</scope>
    <source>
        <strain evidence="1">YG-Jan2019</strain>
    </source>
</reference>
<gene>
    <name evidence="1" type="ORF">DPEC_G00101770</name>
</gene>
<dbReference type="EMBL" id="CM055735">
    <property type="protein sequence ID" value="KAJ8008149.1"/>
    <property type="molecule type" value="Genomic_DNA"/>
</dbReference>
<proteinExistence type="predicted"/>
<evidence type="ECO:0000313" key="1">
    <source>
        <dbReference type="EMBL" id="KAJ8008149.1"/>
    </source>
</evidence>
<accession>A0ACC2GWN0</accession>
<organism evidence="1 2">
    <name type="scientific">Dallia pectoralis</name>
    <name type="common">Alaska blackfish</name>
    <dbReference type="NCBI Taxonomy" id="75939"/>
    <lineage>
        <taxon>Eukaryota</taxon>
        <taxon>Metazoa</taxon>
        <taxon>Chordata</taxon>
        <taxon>Craniata</taxon>
        <taxon>Vertebrata</taxon>
        <taxon>Euteleostomi</taxon>
        <taxon>Actinopterygii</taxon>
        <taxon>Neopterygii</taxon>
        <taxon>Teleostei</taxon>
        <taxon>Protacanthopterygii</taxon>
        <taxon>Esociformes</taxon>
        <taxon>Umbridae</taxon>
        <taxon>Dallia</taxon>
    </lineage>
</organism>
<name>A0ACC2GWN0_DALPE</name>
<keyword evidence="2" id="KW-1185">Reference proteome</keyword>
<evidence type="ECO:0000313" key="2">
    <source>
        <dbReference type="Proteomes" id="UP001157502"/>
    </source>
</evidence>
<sequence length="107" mass="11667">MRDSQELSIAARSIRSGSCESSHSQRPITDRSTISATRAVPFLSPRRQHRTLIKSAEKPPIHVPPGVQLVLLSCFRHTIVIIMSSIPAIVIDIGRGMTVLSAPLDNS</sequence>
<protein>
    <submittedName>
        <fullName evidence="1">Uncharacterized protein</fullName>
    </submittedName>
</protein>
<dbReference type="Proteomes" id="UP001157502">
    <property type="component" value="Chromosome 8"/>
</dbReference>
<comment type="caution">
    <text evidence="1">The sequence shown here is derived from an EMBL/GenBank/DDBJ whole genome shotgun (WGS) entry which is preliminary data.</text>
</comment>